<evidence type="ECO:0000313" key="3">
    <source>
        <dbReference type="Proteomes" id="UP000276133"/>
    </source>
</evidence>
<dbReference type="Gene3D" id="2.40.50.140">
    <property type="entry name" value="Nucleic acid-binding proteins"/>
    <property type="match status" value="1"/>
</dbReference>
<gene>
    <name evidence="2" type="ORF">BpHYR1_014624</name>
</gene>
<name>A0A3M7T7B9_BRAPC</name>
<dbReference type="OrthoDB" id="203339at2759"/>
<keyword evidence="3" id="KW-1185">Reference proteome</keyword>
<dbReference type="InterPro" id="IPR012340">
    <property type="entry name" value="NA-bd_OB-fold"/>
</dbReference>
<dbReference type="PROSITE" id="PS51857">
    <property type="entry name" value="CSD_2"/>
    <property type="match status" value="1"/>
</dbReference>
<dbReference type="PRINTS" id="PR00050">
    <property type="entry name" value="COLDSHOCK"/>
</dbReference>
<dbReference type="InterPro" id="IPR050181">
    <property type="entry name" value="Cold_shock_domain"/>
</dbReference>
<dbReference type="CDD" id="cd04458">
    <property type="entry name" value="CSP_CDS"/>
    <property type="match status" value="1"/>
</dbReference>
<protein>
    <submittedName>
        <fullName evidence="2">Cold-shock DNA-binding domain</fullName>
    </submittedName>
</protein>
<proteinExistence type="predicted"/>
<evidence type="ECO:0000313" key="2">
    <source>
        <dbReference type="EMBL" id="RNA43944.1"/>
    </source>
</evidence>
<dbReference type="SUPFAM" id="SSF50249">
    <property type="entry name" value="Nucleic acid-binding proteins"/>
    <property type="match status" value="1"/>
</dbReference>
<dbReference type="PANTHER" id="PTHR11544">
    <property type="entry name" value="COLD SHOCK DOMAIN CONTAINING PROTEINS"/>
    <property type="match status" value="1"/>
</dbReference>
<organism evidence="2 3">
    <name type="scientific">Brachionus plicatilis</name>
    <name type="common">Marine rotifer</name>
    <name type="synonym">Brachionus muelleri</name>
    <dbReference type="NCBI Taxonomy" id="10195"/>
    <lineage>
        <taxon>Eukaryota</taxon>
        <taxon>Metazoa</taxon>
        <taxon>Spiralia</taxon>
        <taxon>Gnathifera</taxon>
        <taxon>Rotifera</taxon>
        <taxon>Eurotatoria</taxon>
        <taxon>Monogononta</taxon>
        <taxon>Pseudotrocha</taxon>
        <taxon>Ploima</taxon>
        <taxon>Brachionidae</taxon>
        <taxon>Brachionus</taxon>
    </lineage>
</organism>
<reference evidence="2 3" key="1">
    <citation type="journal article" date="2018" name="Sci. Rep.">
        <title>Genomic signatures of local adaptation to the degree of environmental predictability in rotifers.</title>
        <authorList>
            <person name="Franch-Gras L."/>
            <person name="Hahn C."/>
            <person name="Garcia-Roger E.M."/>
            <person name="Carmona M.J."/>
            <person name="Serra M."/>
            <person name="Gomez A."/>
        </authorList>
    </citation>
    <scope>NUCLEOTIDE SEQUENCE [LARGE SCALE GENOMIC DNA]</scope>
    <source>
        <strain evidence="2">HYR1</strain>
    </source>
</reference>
<dbReference type="InterPro" id="IPR002059">
    <property type="entry name" value="CSP_DNA-bd"/>
</dbReference>
<accession>A0A3M7T7B9</accession>
<dbReference type="InterPro" id="IPR008974">
    <property type="entry name" value="TRAF-like"/>
</dbReference>
<dbReference type="Proteomes" id="UP000276133">
    <property type="component" value="Unassembled WGS sequence"/>
</dbReference>
<dbReference type="SUPFAM" id="SSF49599">
    <property type="entry name" value="TRAF domain-like"/>
    <property type="match status" value="1"/>
</dbReference>
<dbReference type="GO" id="GO:0003677">
    <property type="term" value="F:DNA binding"/>
    <property type="evidence" value="ECO:0007669"/>
    <property type="project" value="UniProtKB-KW"/>
</dbReference>
<comment type="caution">
    <text evidence="2">The sequence shown here is derived from an EMBL/GenBank/DDBJ whole genome shotgun (WGS) entry which is preliminary data.</text>
</comment>
<dbReference type="Gene3D" id="2.60.210.10">
    <property type="entry name" value="Apoptosis, Tumor Necrosis Factor Receptor Associated Protein 2, Chain A"/>
    <property type="match status" value="1"/>
</dbReference>
<dbReference type="AlphaFoldDB" id="A0A3M7T7B9"/>
<sequence length="277" mass="32457">MSQECLNMAKNKLLIHDINLDLKKNIFTQCLKNFEIYKSDPKSFIDESYENLKNQLDIRLEEIKLIVDKKIDDYYDDLFRIIGTFCKSIRNSNNFSSNISVELRLLNLFDEEKDFYLIFEKVYDKDHFYWGFNHFIGIDEIMDPNKGFYNFEKNSITLQVMLKIDGTQNSLKPLIEEKVTGIVRWFDEKNGFGFIARNDTNAKIFVRKSDIVNMNTNRKSLKGKKVKFDIIMGAKGLEAVNVTGSNGQSTQGSIHATRYRRRKIKSYCANHEKESEE</sequence>
<dbReference type="EMBL" id="REGN01000171">
    <property type="protein sequence ID" value="RNA43944.1"/>
    <property type="molecule type" value="Genomic_DNA"/>
</dbReference>
<dbReference type="Pfam" id="PF00313">
    <property type="entry name" value="CSD"/>
    <property type="match status" value="1"/>
</dbReference>
<dbReference type="SMART" id="SM00357">
    <property type="entry name" value="CSP"/>
    <property type="match status" value="1"/>
</dbReference>
<dbReference type="InterPro" id="IPR011129">
    <property type="entry name" value="CSD"/>
</dbReference>
<feature type="domain" description="CSD" evidence="1">
    <location>
        <begin position="178"/>
        <end position="244"/>
    </location>
</feature>
<evidence type="ECO:0000259" key="1">
    <source>
        <dbReference type="PROSITE" id="PS51857"/>
    </source>
</evidence>
<dbReference type="STRING" id="10195.A0A3M7T7B9"/>
<keyword evidence="2" id="KW-0238">DNA-binding</keyword>